<keyword evidence="6" id="KW-0472">Membrane</keyword>
<reference evidence="12" key="2">
    <citation type="submission" date="2013-01" db="EMBL/GenBank/DDBJ databases">
        <authorList>
            <person name="Hall J.P.J."/>
            <person name="Barry J.D."/>
        </authorList>
    </citation>
    <scope>NUCLEOTIDE SEQUENCE</scope>
    <source>
        <strain evidence="12">TREU927/4 GUTat 10.1</strain>
    </source>
</reference>
<dbReference type="VEuPathDB" id="TriTrypDB:Tb427_000598300"/>
<evidence type="ECO:0000256" key="4">
    <source>
        <dbReference type="ARBA" id="ARBA00022622"/>
    </source>
</evidence>
<evidence type="ECO:0000256" key="2">
    <source>
        <dbReference type="ARBA" id="ARBA00004609"/>
    </source>
</evidence>
<evidence type="ECO:0000256" key="8">
    <source>
        <dbReference type="ARBA" id="ARBA00023288"/>
    </source>
</evidence>
<gene>
    <name evidence="12" type="primary">VSG</name>
</gene>
<sequence>MFIQKQRAKEMTKLMYLAATAAMIFHGSNVGQAADDQEAENAQEFGALCNLIQLASKGFDSTEIKINNKLTELETDIQRAEILAYDNKTEIEKRAKEGTEGLKKGDKALPQTADGIAAAQKINETAKAAAALISALKDKIKKVEADTATANKHLYKAVWGKEEKPPALKPANELFAVSNANSIFGNTASSSRTKNCGGNQFDADGDTNVGKTLINDLVCICIDGQTGMKNCGTTAHGKPTNDANFRTPHSAINTQWDTLIEECPQAQAKVNPGALQAALTSLLSLIGGNTHKKTTKSANNKYILGWADATATGCNGATKQICVNYAPWRKTAANTEIRWQTEVRQAIETAPTATTESDITATINTLTTMNLSVWHLYEAGFSANTKKDSEPTNDKLAPVAQEECNKHKPKKTCEEKNCEWKAKDGKSETEGECKPKEAGTENTATTGTGEKTKEGAASEGKKCSEKKSEGECKDGCKWEGKECKDSSILLNKQFAISVVSAAFVALLFLKEFPPSFS</sequence>
<proteinExistence type="evidence at transcript level"/>
<evidence type="ECO:0000256" key="5">
    <source>
        <dbReference type="ARBA" id="ARBA00022729"/>
    </source>
</evidence>
<comment type="function">
    <text evidence="1">VSG forms a coat on the surface of the parasite. The trypanosome evades the immune response of the host by expressing a series of antigenically distinct VSGs from an estimated 1000 VSG genes.</text>
</comment>
<feature type="compositionally biased region" description="Low complexity" evidence="9">
    <location>
        <begin position="440"/>
        <end position="449"/>
    </location>
</feature>
<dbReference type="VEuPathDB" id="TriTrypDB:Tb1125.Tb11.1490"/>
<protein>
    <submittedName>
        <fullName evidence="12">Variant surface glycoprotein</fullName>
    </submittedName>
</protein>
<dbReference type="AlphaFoldDB" id="S5FYF7"/>
<feature type="domain" description="Trypanosome variant surface glycoprotein B-type N-terminal" evidence="11">
    <location>
        <begin position="94"/>
        <end position="349"/>
    </location>
</feature>
<evidence type="ECO:0000259" key="10">
    <source>
        <dbReference type="Pfam" id="PF10659"/>
    </source>
</evidence>
<feature type="domain" description="Trypanosome variant surface glycoprotein C-terminal" evidence="10">
    <location>
        <begin position="404"/>
        <end position="507"/>
    </location>
</feature>
<reference evidence="12" key="1">
    <citation type="journal article" date="2013" name="PLoS Pathog.">
        <title>Mosaic VSGs and the Scale of Trypanosoma brucei Antigenic Variation.</title>
        <authorList>
            <person name="Hall J.P."/>
            <person name="Wang H."/>
            <person name="Barry J.D."/>
        </authorList>
    </citation>
    <scope>NUCLEOTIDE SEQUENCE</scope>
    <source>
        <strain evidence="12">TREU927/4 GUTat 10.1</strain>
    </source>
</reference>
<dbReference type="Pfam" id="PF13206">
    <property type="entry name" value="VSG_B"/>
    <property type="match status" value="1"/>
</dbReference>
<keyword evidence="3" id="KW-1003">Cell membrane</keyword>
<dbReference type="EMBL" id="KC434892">
    <property type="protein sequence ID" value="AGQ50236.1"/>
    <property type="molecule type" value="mRNA"/>
</dbReference>
<evidence type="ECO:0000256" key="9">
    <source>
        <dbReference type="SAM" id="MobiDB-lite"/>
    </source>
</evidence>
<dbReference type="InterPro" id="IPR019609">
    <property type="entry name" value="Variant_surf_glycoprt_trypan_C"/>
</dbReference>
<comment type="subcellular location">
    <subcellularLocation>
        <location evidence="2">Cell membrane</location>
        <topology evidence="2">Lipid-anchor</topology>
        <topology evidence="2">GPI-anchor</topology>
    </subcellularLocation>
</comment>
<organism evidence="12">
    <name type="scientific">Trypanosoma brucei</name>
    <dbReference type="NCBI Taxonomy" id="5691"/>
    <lineage>
        <taxon>Eukaryota</taxon>
        <taxon>Discoba</taxon>
        <taxon>Euglenozoa</taxon>
        <taxon>Kinetoplastea</taxon>
        <taxon>Metakinetoplastina</taxon>
        <taxon>Trypanosomatida</taxon>
        <taxon>Trypanosomatidae</taxon>
        <taxon>Trypanosoma</taxon>
    </lineage>
</organism>
<keyword evidence="8" id="KW-0449">Lipoprotein</keyword>
<feature type="region of interest" description="Disordered" evidence="9">
    <location>
        <begin position="424"/>
        <end position="474"/>
    </location>
</feature>
<evidence type="ECO:0000256" key="7">
    <source>
        <dbReference type="ARBA" id="ARBA00023180"/>
    </source>
</evidence>
<evidence type="ECO:0000256" key="1">
    <source>
        <dbReference type="ARBA" id="ARBA00002523"/>
    </source>
</evidence>
<evidence type="ECO:0000256" key="6">
    <source>
        <dbReference type="ARBA" id="ARBA00023136"/>
    </source>
</evidence>
<keyword evidence="4" id="KW-0336">GPI-anchor</keyword>
<evidence type="ECO:0000259" key="11">
    <source>
        <dbReference type="Pfam" id="PF13206"/>
    </source>
</evidence>
<dbReference type="GO" id="GO:0005886">
    <property type="term" value="C:plasma membrane"/>
    <property type="evidence" value="ECO:0007669"/>
    <property type="project" value="UniProtKB-SubCell"/>
</dbReference>
<dbReference type="Pfam" id="PF10659">
    <property type="entry name" value="Trypan_glycop_C"/>
    <property type="match status" value="1"/>
</dbReference>
<feature type="compositionally biased region" description="Basic and acidic residues" evidence="9">
    <location>
        <begin position="450"/>
        <end position="474"/>
    </location>
</feature>
<name>S5FYF7_9TRYP</name>
<evidence type="ECO:0000313" key="12">
    <source>
        <dbReference type="EMBL" id="AGQ50236.1"/>
    </source>
</evidence>
<keyword evidence="5" id="KW-0732">Signal</keyword>
<dbReference type="VEuPathDB" id="TriTrypDB:Tb927.11.20570"/>
<accession>S5FYF7</accession>
<evidence type="ECO:0000256" key="3">
    <source>
        <dbReference type="ARBA" id="ARBA00022475"/>
    </source>
</evidence>
<feature type="compositionally biased region" description="Basic and acidic residues" evidence="9">
    <location>
        <begin position="424"/>
        <end position="439"/>
    </location>
</feature>
<dbReference type="GO" id="GO:0098552">
    <property type="term" value="C:side of membrane"/>
    <property type="evidence" value="ECO:0007669"/>
    <property type="project" value="UniProtKB-KW"/>
</dbReference>
<keyword evidence="7" id="KW-0325">Glycoprotein</keyword>
<dbReference type="InterPro" id="IPR025932">
    <property type="entry name" value="Trypano_VSG_B_N_dom"/>
</dbReference>